<proteinExistence type="inferred from homology"/>
<dbReference type="CDD" id="cd19495">
    <property type="entry name" value="Elp6"/>
    <property type="match status" value="1"/>
</dbReference>
<dbReference type="OrthoDB" id="9995306at2759"/>
<organism evidence="3 4">
    <name type="scientific">Claviceps pusilla</name>
    <dbReference type="NCBI Taxonomy" id="123648"/>
    <lineage>
        <taxon>Eukaryota</taxon>
        <taxon>Fungi</taxon>
        <taxon>Dikarya</taxon>
        <taxon>Ascomycota</taxon>
        <taxon>Pezizomycotina</taxon>
        <taxon>Sordariomycetes</taxon>
        <taxon>Hypocreomycetidae</taxon>
        <taxon>Hypocreales</taxon>
        <taxon>Clavicipitaceae</taxon>
        <taxon>Claviceps</taxon>
    </lineage>
</organism>
<reference evidence="3" key="1">
    <citation type="journal article" date="2020" name="bioRxiv">
        <title>Whole genome comparisons of ergot fungi reveals the divergence and evolution of species within the genus Claviceps are the result of varying mechanisms driving genome evolution and host range expansion.</title>
        <authorList>
            <person name="Wyka S.A."/>
            <person name="Mondo S.J."/>
            <person name="Liu M."/>
            <person name="Dettman J."/>
            <person name="Nalam V."/>
            <person name="Broders K.D."/>
        </authorList>
    </citation>
    <scope>NUCLEOTIDE SEQUENCE</scope>
    <source>
        <strain evidence="3">CCC 602</strain>
    </source>
</reference>
<dbReference type="PANTHER" id="PTHR16184">
    <property type="entry name" value="ELONGATOR COMPLEX PROTEIN 6"/>
    <property type="match status" value="1"/>
</dbReference>
<comment type="similarity">
    <text evidence="2">Belongs to the ELP6 family.</text>
</comment>
<dbReference type="GO" id="GO:0002098">
    <property type="term" value="P:tRNA wobble uridine modification"/>
    <property type="evidence" value="ECO:0007669"/>
    <property type="project" value="InterPro"/>
</dbReference>
<protein>
    <recommendedName>
        <fullName evidence="5">Elongator complex protein 6</fullName>
    </recommendedName>
</protein>
<name>A0A9P7T339_9HYPO</name>
<comment type="pathway">
    <text evidence="1">tRNA modification; 5-methoxycarbonylmethyl-2-thiouridine-tRNA biosynthesis.</text>
</comment>
<dbReference type="PANTHER" id="PTHR16184:SF6">
    <property type="entry name" value="ELONGATOR COMPLEX PROTEIN 6"/>
    <property type="match status" value="1"/>
</dbReference>
<evidence type="ECO:0000313" key="4">
    <source>
        <dbReference type="Proteomes" id="UP000748025"/>
    </source>
</evidence>
<dbReference type="InterPro" id="IPR018627">
    <property type="entry name" value="ELP6"/>
</dbReference>
<dbReference type="EMBL" id="SRPW01000236">
    <property type="protein sequence ID" value="KAG6016581.1"/>
    <property type="molecule type" value="Genomic_DNA"/>
</dbReference>
<evidence type="ECO:0000313" key="3">
    <source>
        <dbReference type="EMBL" id="KAG6016581.1"/>
    </source>
</evidence>
<dbReference type="InterPro" id="IPR027417">
    <property type="entry name" value="P-loop_NTPase"/>
</dbReference>
<accession>A0A9P7T339</accession>
<dbReference type="Proteomes" id="UP000748025">
    <property type="component" value="Unassembled WGS sequence"/>
</dbReference>
<comment type="caution">
    <text evidence="3">The sequence shown here is derived from an EMBL/GenBank/DDBJ whole genome shotgun (WGS) entry which is preliminary data.</text>
</comment>
<evidence type="ECO:0008006" key="5">
    <source>
        <dbReference type="Google" id="ProtNLM"/>
    </source>
</evidence>
<sequence>MPSPSSSPLPPLLHPHLSTPLPPHSLVLLTNVLGASTNWLVLRWVYALLRSRGRGADVVGGKAEAEAEAEEKGEGEADTTVVLCSFLRDGAFWREGGGKMALNLLHNNRFIFVDGLTALCMPDLQVPEGSPCAKDHLLRGTTAEDVRKGLEGAIAEATSRAEGGKVVLVLDQMDAWLALAEAGAVEVMDMLLGLREKVHATILTVSADDPLLHAQNTTLEKEHAAFALSLAHEAHQVMALRLLDTGTARDVSGVVRITGGGKGSGGTADAEYLYYVSGDGGVRVFERGT</sequence>
<dbReference type="Gene3D" id="3.40.50.300">
    <property type="entry name" value="P-loop containing nucleotide triphosphate hydrolases"/>
    <property type="match status" value="1"/>
</dbReference>
<dbReference type="GO" id="GO:0033588">
    <property type="term" value="C:elongator holoenzyme complex"/>
    <property type="evidence" value="ECO:0007669"/>
    <property type="project" value="InterPro"/>
</dbReference>
<keyword evidence="4" id="KW-1185">Reference proteome</keyword>
<evidence type="ECO:0000256" key="1">
    <source>
        <dbReference type="ARBA" id="ARBA00005043"/>
    </source>
</evidence>
<evidence type="ECO:0000256" key="2">
    <source>
        <dbReference type="ARBA" id="ARBA00008837"/>
    </source>
</evidence>
<dbReference type="AlphaFoldDB" id="A0A9P7T339"/>
<gene>
    <name evidence="3" type="ORF">E4U43_003488</name>
</gene>